<dbReference type="GO" id="GO:0016491">
    <property type="term" value="F:oxidoreductase activity"/>
    <property type="evidence" value="ECO:0007669"/>
    <property type="project" value="UniProtKB-KW"/>
</dbReference>
<dbReference type="AlphaFoldDB" id="A0A381FQY9"/>
<sequence length="298" mass="32099">MKITITGSLGNIGRPLTKDLILKGHEVTVISTDAKKESAINALGAKAAIGSVEDTAFLTSAFSGADAVYLMEPPLDFFDKALDIEAYYGKLGRNFVKAILNSGVKHVVHLSSIGAHTNEGNGMLHFHHLVENILRELPSDISLTHVRALAIYYNLQSFVPGIKHAGKITANYGGDDVIAWVSPSDVADAAAEELESPGLGRKFRYVVSDELTCNETASILGKAIGIPDLKWEVISDEQQLARLVSIGMAPNQAAGLTEMNAAMHTGKLFEDYRQHSPAAFGKVKMSDYADEFAKAYHA</sequence>
<keyword evidence="2" id="KW-0560">Oxidoreductase</keyword>
<dbReference type="RefSeq" id="WP_115621796.1">
    <property type="nucleotide sequence ID" value="NZ_UFVR01000004.1"/>
</dbReference>
<organism evidence="2 3">
    <name type="scientific">Chryseobacterium indoltheticum</name>
    <dbReference type="NCBI Taxonomy" id="254"/>
    <lineage>
        <taxon>Bacteria</taxon>
        <taxon>Pseudomonadati</taxon>
        <taxon>Bacteroidota</taxon>
        <taxon>Flavobacteriia</taxon>
        <taxon>Flavobacteriales</taxon>
        <taxon>Weeksellaceae</taxon>
        <taxon>Chryseobacterium group</taxon>
        <taxon>Chryseobacterium</taxon>
    </lineage>
</organism>
<accession>A0A381FQY9</accession>
<dbReference type="PANTHER" id="PTHR43162:SF1">
    <property type="entry name" value="PRESTALK A DIFFERENTIATION PROTEIN A"/>
    <property type="match status" value="1"/>
</dbReference>
<dbReference type="EC" id="1.7.-.-" evidence="2"/>
<dbReference type="PANTHER" id="PTHR43162">
    <property type="match status" value="1"/>
</dbReference>
<evidence type="ECO:0000313" key="3">
    <source>
        <dbReference type="Proteomes" id="UP000254282"/>
    </source>
</evidence>
<gene>
    <name evidence="2" type="primary">azoB</name>
    <name evidence="2" type="ORF">NCTC13532_04408</name>
</gene>
<reference evidence="2 3" key="1">
    <citation type="submission" date="2018-06" db="EMBL/GenBank/DDBJ databases">
        <authorList>
            <consortium name="Pathogen Informatics"/>
            <person name="Doyle S."/>
        </authorList>
    </citation>
    <scope>NUCLEOTIDE SEQUENCE [LARGE SCALE GENOMIC DNA]</scope>
    <source>
        <strain evidence="2 3">NCTC13532</strain>
    </source>
</reference>
<evidence type="ECO:0000259" key="1">
    <source>
        <dbReference type="Pfam" id="PF05368"/>
    </source>
</evidence>
<name>A0A381FQY9_9FLAO</name>
<dbReference type="Gene3D" id="3.40.50.720">
    <property type="entry name" value="NAD(P)-binding Rossmann-like Domain"/>
    <property type="match status" value="1"/>
</dbReference>
<dbReference type="Proteomes" id="UP000254282">
    <property type="component" value="Unassembled WGS sequence"/>
</dbReference>
<dbReference type="SUPFAM" id="SSF51735">
    <property type="entry name" value="NAD(P)-binding Rossmann-fold domains"/>
    <property type="match status" value="1"/>
</dbReference>
<dbReference type="InterPro" id="IPR008030">
    <property type="entry name" value="NmrA-like"/>
</dbReference>
<evidence type="ECO:0000313" key="2">
    <source>
        <dbReference type="EMBL" id="SUX48797.1"/>
    </source>
</evidence>
<protein>
    <submittedName>
        <fullName evidence="2">NAD(P)H azoreductase</fullName>
        <ecNumber evidence="2">1.7.-.-</ecNumber>
    </submittedName>
</protein>
<dbReference type="Pfam" id="PF05368">
    <property type="entry name" value="NmrA"/>
    <property type="match status" value="1"/>
</dbReference>
<dbReference type="InterPro" id="IPR036291">
    <property type="entry name" value="NAD(P)-bd_dom_sf"/>
</dbReference>
<dbReference type="EMBL" id="UFVR01000004">
    <property type="protein sequence ID" value="SUX48797.1"/>
    <property type="molecule type" value="Genomic_DNA"/>
</dbReference>
<proteinExistence type="predicted"/>
<dbReference type="InterPro" id="IPR051604">
    <property type="entry name" value="Ergot_Alk_Oxidoreductase"/>
</dbReference>
<dbReference type="Gene3D" id="3.90.25.10">
    <property type="entry name" value="UDP-galactose 4-epimerase, domain 1"/>
    <property type="match status" value="1"/>
</dbReference>
<feature type="domain" description="NmrA-like" evidence="1">
    <location>
        <begin position="2"/>
        <end position="269"/>
    </location>
</feature>